<comment type="caution">
    <text evidence="2">The sequence shown here is derived from an EMBL/GenBank/DDBJ whole genome shotgun (WGS) entry which is preliminary data.</text>
</comment>
<feature type="domain" description="DUF1737" evidence="1">
    <location>
        <begin position="2"/>
        <end position="52"/>
    </location>
</feature>
<sequence>MVYTVVVGFNSLDIQNQVNKLLADKWELLGGIATAYNKYEDKFQYSQAMVKNEK</sequence>
<organism evidence="2 3">
    <name type="scientific">Flavobacterium erciyesense</name>
    <dbReference type="NCBI Taxonomy" id="2825842"/>
    <lineage>
        <taxon>Bacteria</taxon>
        <taxon>Pseudomonadati</taxon>
        <taxon>Bacteroidota</taxon>
        <taxon>Flavobacteriia</taxon>
        <taxon>Flavobacteriales</taxon>
        <taxon>Flavobacteriaceae</taxon>
        <taxon>Flavobacterium</taxon>
    </lineage>
</organism>
<name>A0ABS5D6W5_9FLAO</name>
<protein>
    <submittedName>
        <fullName evidence="2">DUF1737 domain-containing protein</fullName>
    </submittedName>
</protein>
<dbReference type="Pfam" id="PF08410">
    <property type="entry name" value="DUF1737"/>
    <property type="match status" value="1"/>
</dbReference>
<dbReference type="RefSeq" id="WP_210791459.1">
    <property type="nucleotide sequence ID" value="NZ_JAGPXB010000016.1"/>
</dbReference>
<reference evidence="2 3" key="1">
    <citation type="submission" date="2021-04" db="EMBL/GenBank/DDBJ databases">
        <title>Description of novel Flavobacterium sp. F-328.</title>
        <authorList>
            <person name="Saticioglu I.B."/>
        </authorList>
    </citation>
    <scope>NUCLEOTIDE SEQUENCE [LARGE SCALE GENOMIC DNA]</scope>
    <source>
        <strain evidence="2 3">F-328</strain>
    </source>
</reference>
<dbReference type="EMBL" id="JAGPXB010000016">
    <property type="protein sequence ID" value="MBQ0909759.1"/>
    <property type="molecule type" value="Genomic_DNA"/>
</dbReference>
<keyword evidence="3" id="KW-1185">Reference proteome</keyword>
<dbReference type="Proteomes" id="UP000679008">
    <property type="component" value="Unassembled WGS sequence"/>
</dbReference>
<gene>
    <name evidence="2" type="ORF">KBJ98_13680</name>
</gene>
<dbReference type="InterPro" id="IPR013619">
    <property type="entry name" value="DUF1737"/>
</dbReference>
<evidence type="ECO:0000259" key="1">
    <source>
        <dbReference type="Pfam" id="PF08410"/>
    </source>
</evidence>
<accession>A0ABS5D6W5</accession>
<evidence type="ECO:0000313" key="3">
    <source>
        <dbReference type="Proteomes" id="UP000679008"/>
    </source>
</evidence>
<evidence type="ECO:0000313" key="2">
    <source>
        <dbReference type="EMBL" id="MBQ0909759.1"/>
    </source>
</evidence>
<proteinExistence type="predicted"/>